<proteinExistence type="predicted"/>
<reference evidence="4 5" key="1">
    <citation type="journal article" date="2015" name="Emerg. Microbes Infect.">
        <title>Characterization of 17 strains belonging to the Mycobacterium simiae complex and description of Mycobacterium paraense sp. nov.</title>
        <authorList>
            <person name="Fusco da Costa A.R."/>
            <person name="Fedrizzi T."/>
            <person name="Lopes M.L."/>
            <person name="Pecorari M."/>
            <person name="Oliveira da Costa W.L."/>
            <person name="Giacobazzi E."/>
            <person name="da Costa Bahia J.R."/>
            <person name="De Sanctis V."/>
            <person name="Batista Lima K.V."/>
            <person name="Bertorelli R."/>
            <person name="Grottola A."/>
            <person name="Fabio A."/>
            <person name="Mariottini A."/>
            <person name="Ferretti P."/>
            <person name="Di Leva F."/>
            <person name="Fregni Serpini G."/>
            <person name="Tagliazucchi S."/>
            <person name="Rumpianesi F."/>
            <person name="Jousson O."/>
            <person name="Segata N."/>
            <person name="Tortoli E."/>
        </authorList>
    </citation>
    <scope>NUCLEOTIDE SEQUENCE [LARGE SCALE GENOMIC DNA]</scope>
    <source>
        <strain evidence="4 5">IEC33</strain>
    </source>
</reference>
<evidence type="ECO:0000256" key="3">
    <source>
        <dbReference type="SAM" id="SignalP"/>
    </source>
</evidence>
<dbReference type="OrthoDB" id="4753498at2"/>
<dbReference type="AlphaFoldDB" id="A0A1X2A7A4"/>
<dbReference type="Proteomes" id="UP000193285">
    <property type="component" value="Unassembled WGS sequence"/>
</dbReference>
<dbReference type="STRING" id="767916.AWB91_16945"/>
<gene>
    <name evidence="4" type="ORF">AWB90_18390</name>
</gene>
<dbReference type="NCBIfam" id="NF041742">
    <property type="entry name" value="WGxxGxxG_fam"/>
    <property type="match status" value="1"/>
</dbReference>
<comment type="caution">
    <text evidence="4">The sequence shown here is derived from an EMBL/GenBank/DDBJ whole genome shotgun (WGS) entry which is preliminary data.</text>
</comment>
<evidence type="ECO:0000313" key="5">
    <source>
        <dbReference type="Proteomes" id="UP000193285"/>
    </source>
</evidence>
<keyword evidence="2" id="KW-1133">Transmembrane helix</keyword>
<sequence>MRKTIAVISATGALLFGGAGVANATVDSAPAQSSTTTTLADNNNTTSTDQHSDNNGLWGLLGLLGLGGLLGLKRRKDADAVTGIGTTTNPGRGV</sequence>
<protein>
    <recommendedName>
        <fullName evidence="6">Gram-positive cocci surface proteins LPxTG domain-containing protein</fullName>
    </recommendedName>
</protein>
<feature type="signal peptide" evidence="3">
    <location>
        <begin position="1"/>
        <end position="24"/>
    </location>
</feature>
<feature type="chain" id="PRO_5012485046" description="Gram-positive cocci surface proteins LPxTG domain-containing protein" evidence="3">
    <location>
        <begin position="25"/>
        <end position="94"/>
    </location>
</feature>
<accession>A0A1X2A7A4</accession>
<evidence type="ECO:0008006" key="6">
    <source>
        <dbReference type="Google" id="ProtNLM"/>
    </source>
</evidence>
<evidence type="ECO:0000256" key="1">
    <source>
        <dbReference type="SAM" id="MobiDB-lite"/>
    </source>
</evidence>
<name>A0A1X2A7A4_9MYCO</name>
<evidence type="ECO:0000256" key="2">
    <source>
        <dbReference type="SAM" id="Phobius"/>
    </source>
</evidence>
<keyword evidence="2" id="KW-0472">Membrane</keyword>
<keyword evidence="3" id="KW-0732">Signal</keyword>
<keyword evidence="2" id="KW-0812">Transmembrane</keyword>
<organism evidence="4 5">
    <name type="scientific">Mycobacterium paraense</name>
    <dbReference type="NCBI Taxonomy" id="767916"/>
    <lineage>
        <taxon>Bacteria</taxon>
        <taxon>Bacillati</taxon>
        <taxon>Actinomycetota</taxon>
        <taxon>Actinomycetes</taxon>
        <taxon>Mycobacteriales</taxon>
        <taxon>Mycobacteriaceae</taxon>
        <taxon>Mycobacterium</taxon>
        <taxon>Mycobacterium simiae complex</taxon>
    </lineage>
</organism>
<feature type="transmembrane region" description="Helical" evidence="2">
    <location>
        <begin position="57"/>
        <end position="72"/>
    </location>
</feature>
<evidence type="ECO:0000313" key="4">
    <source>
        <dbReference type="EMBL" id="ORW43121.1"/>
    </source>
</evidence>
<feature type="compositionally biased region" description="Low complexity" evidence="1">
    <location>
        <begin position="33"/>
        <end position="48"/>
    </location>
</feature>
<dbReference type="NCBIfam" id="TIGR01167">
    <property type="entry name" value="LPXTG_anchor"/>
    <property type="match status" value="1"/>
</dbReference>
<feature type="region of interest" description="Disordered" evidence="1">
    <location>
        <begin position="28"/>
        <end position="52"/>
    </location>
</feature>
<dbReference type="RefSeq" id="WP_085245549.1">
    <property type="nucleotide sequence ID" value="NZ_LQPN01000059.1"/>
</dbReference>
<dbReference type="EMBL" id="LQPN01000059">
    <property type="protein sequence ID" value="ORW43121.1"/>
    <property type="molecule type" value="Genomic_DNA"/>
</dbReference>